<organism evidence="2 3">
    <name type="scientific">Rhodococcus artemisiae</name>
    <dbReference type="NCBI Taxonomy" id="714159"/>
    <lineage>
        <taxon>Bacteria</taxon>
        <taxon>Bacillati</taxon>
        <taxon>Actinomycetota</taxon>
        <taxon>Actinomycetes</taxon>
        <taxon>Mycobacteriales</taxon>
        <taxon>Nocardiaceae</taxon>
        <taxon>Rhodococcus</taxon>
    </lineage>
</organism>
<dbReference type="EMBL" id="JAUTXY010000004">
    <property type="protein sequence ID" value="MEE2057989.1"/>
    <property type="molecule type" value="Genomic_DNA"/>
</dbReference>
<name>A0ABU7L9L1_9NOCA</name>
<evidence type="ECO:0000313" key="2">
    <source>
        <dbReference type="EMBL" id="MEE2057989.1"/>
    </source>
</evidence>
<comment type="caution">
    <text evidence="2">The sequence shown here is derived from an EMBL/GenBank/DDBJ whole genome shotgun (WGS) entry which is preliminary data.</text>
</comment>
<dbReference type="InterPro" id="IPR002347">
    <property type="entry name" value="SDR_fam"/>
</dbReference>
<reference evidence="2 3" key="1">
    <citation type="submission" date="2023-07" db="EMBL/GenBank/DDBJ databases">
        <authorList>
            <person name="Girao M."/>
            <person name="Carvalho M.F."/>
        </authorList>
    </citation>
    <scope>NUCLEOTIDE SEQUENCE [LARGE SCALE GENOMIC DNA]</scope>
    <source>
        <strain evidence="2 3">YIM65754</strain>
    </source>
</reference>
<dbReference type="Proteomes" id="UP001336020">
    <property type="component" value="Unassembled WGS sequence"/>
</dbReference>
<dbReference type="PANTHER" id="PTHR44147">
    <property type="entry name" value="DEHYDROGENASE/REDUCTASE SDR FAMILY MEMBER 1"/>
    <property type="match status" value="1"/>
</dbReference>
<sequence length="278" mass="29373">MAEQKIALVTGASRSVGKGIACALGSDGWTVYVTGRGPVGDGGPLDQTAATVTERGGHGIAVQCDHRDDKQIHELFTRISDEQEGRLDLLVNNVWASPKGFAGFTDPFWKRPVDDWDSLIGVGLRAHYVASVEAAQLMVPQGSGMMVNISSFGTRGYLHSVLYGMSKAGLDKMAADMAVDLRDTGVTALSLWPGLVKNEAMLARGLDNFQGFPLANAETPEFIGRVVVALAGDPNLNERSGSTLITAEAALDYGVVDIEGNQPDSHRNLFGGGPLFGG</sequence>
<evidence type="ECO:0000313" key="3">
    <source>
        <dbReference type="Proteomes" id="UP001336020"/>
    </source>
</evidence>
<keyword evidence="3" id="KW-1185">Reference proteome</keyword>
<comment type="similarity">
    <text evidence="1">Belongs to the short-chain dehydrogenases/reductases (SDR) family.</text>
</comment>
<accession>A0ABU7L9L1</accession>
<dbReference type="Gene3D" id="3.40.50.720">
    <property type="entry name" value="NAD(P)-binding Rossmann-like Domain"/>
    <property type="match status" value="1"/>
</dbReference>
<dbReference type="SUPFAM" id="SSF51735">
    <property type="entry name" value="NAD(P)-binding Rossmann-fold domains"/>
    <property type="match status" value="1"/>
</dbReference>
<protein>
    <submittedName>
        <fullName evidence="2">SDR family NAD(P)-dependent oxidoreductase</fullName>
    </submittedName>
</protein>
<evidence type="ECO:0000256" key="1">
    <source>
        <dbReference type="RuleBase" id="RU000363"/>
    </source>
</evidence>
<gene>
    <name evidence="2" type="ORF">Q7514_10690</name>
</gene>
<dbReference type="InterPro" id="IPR036291">
    <property type="entry name" value="NAD(P)-bd_dom_sf"/>
</dbReference>
<dbReference type="RefSeq" id="WP_330133228.1">
    <property type="nucleotide sequence ID" value="NZ_JAUTXY010000004.1"/>
</dbReference>
<dbReference type="PRINTS" id="PR00080">
    <property type="entry name" value="SDRFAMILY"/>
</dbReference>
<dbReference type="PANTHER" id="PTHR44147:SF2">
    <property type="entry name" value="DEHYDROGENASE_REDUCTASE SDR FAMILY MEMBER 1"/>
    <property type="match status" value="1"/>
</dbReference>
<dbReference type="PRINTS" id="PR00081">
    <property type="entry name" value="GDHRDH"/>
</dbReference>
<dbReference type="Pfam" id="PF00106">
    <property type="entry name" value="adh_short"/>
    <property type="match status" value="1"/>
</dbReference>
<proteinExistence type="inferred from homology"/>